<dbReference type="STRING" id="559304.G8Y7H8"/>
<dbReference type="OrthoDB" id="266334at2759"/>
<feature type="region of interest" description="Disordered" evidence="11">
    <location>
        <begin position="123"/>
        <end position="205"/>
    </location>
</feature>
<evidence type="ECO:0000313" key="17">
    <source>
        <dbReference type="Proteomes" id="UP000005222"/>
    </source>
</evidence>
<evidence type="ECO:0000256" key="12">
    <source>
        <dbReference type="SAM" id="Phobius"/>
    </source>
</evidence>
<comment type="subunit">
    <text evidence="9">Interacts with EMP65.</text>
</comment>
<gene>
    <name evidence="16" type="primary">Piso0_004105</name>
    <name evidence="15" type="ORF">GNLVRS01_PISO0K09558g</name>
    <name evidence="16" type="ORF">GNLVRS01_PISO0L09559g</name>
</gene>
<keyword evidence="5 12" id="KW-1133">Transmembrane helix</keyword>
<dbReference type="InterPro" id="IPR012919">
    <property type="entry name" value="SUN_dom"/>
</dbReference>
<keyword evidence="4" id="KW-0256">Endoplasmic reticulum</keyword>
<dbReference type="PROSITE" id="PS51469">
    <property type="entry name" value="SUN"/>
    <property type="match status" value="1"/>
</dbReference>
<evidence type="ECO:0000313" key="15">
    <source>
        <dbReference type="EMBL" id="CCE83527.1"/>
    </source>
</evidence>
<comment type="subcellular location">
    <subcellularLocation>
        <location evidence="1">Endoplasmic reticulum membrane</location>
        <topology evidence="1">Single-pass type I membrane protein</topology>
    </subcellularLocation>
</comment>
<dbReference type="eggNOG" id="KOG1396">
    <property type="taxonomic scope" value="Eukaryota"/>
</dbReference>
<dbReference type="HOGENOM" id="CLU_006633_4_0_1"/>
<evidence type="ECO:0000256" key="6">
    <source>
        <dbReference type="ARBA" id="ARBA00023136"/>
    </source>
</evidence>
<evidence type="ECO:0000256" key="5">
    <source>
        <dbReference type="ARBA" id="ARBA00022989"/>
    </source>
</evidence>
<sequence length="695" mass="77371">MFSMRRLSYSWIIVLSLTSGIISDQTNNSDNGASSVTNICSAENDNNVFLSAKCVMAPFAMTSLNQAVSNNPNPSTSLSSSTSSCFRGSTDFSSNDESYTNKPTSISDQFSINSLTDSGVIDSTSTDSSNMQSVSSVFTGTSHNGPDSLTTNNALTTQSEAKGDVVSGDPSTDSEVSEASVSPQNSGFSGSNISHVPHNNGSNDSSDCCHFLSFEEWKKKKVEKSPYKNESRLLLQEESTLSKSNINNIGENRSSEVVEHPEEDQGTIYKNRFNFASVDCAATIVKTDSNAKGASAILAENKNSYLLNRCSSPQKFVVIELCQDILIDTVVMGNLEFFSSNFRKVRFSVSDRFPVSSPTGWKVLGEFEAENVRDVQSFKINDSLMWAKYLKLEMLSHYGDEFYCPISIVRVHGKTMMEEFKMTEEQESLANGIHTRQDVDDAYELSNLSNFSSLAMEGYECKISLPYIGINEFLEGMNGTNDVCDASFSFPAEHETNSDAIQKSNTKTSQESIYKNIMKRLSLLESNATLSLLYIEEQSKLLSEAFSNLERRQTSSFEALVDTYNSSLSNNLLHYKNFFLEAQNEITKFLTIQDYKHQKSLKDANEQVTSLSGQLTFQRRLVILNTVIILCILVYVALTRDIYIEDSASSTKKSHSTGNYYFSVGSLKKRKYDVHYQEKKLRGIFPSSRNKYVQS</sequence>
<evidence type="ECO:0000256" key="9">
    <source>
        <dbReference type="ARBA" id="ARBA00064635"/>
    </source>
</evidence>
<dbReference type="InParanoid" id="G8Y7H8"/>
<dbReference type="PANTHER" id="PTHR12953">
    <property type="entry name" value="MEMBRANE PROTEIN CH1 RELATED"/>
    <property type="match status" value="1"/>
</dbReference>
<feature type="compositionally biased region" description="Polar residues" evidence="11">
    <location>
        <begin position="123"/>
        <end position="160"/>
    </location>
</feature>
<dbReference type="FunFam" id="2.60.120.260:FF:000099">
    <property type="entry name" value="Uncharacterized protein, isoform C"/>
    <property type="match status" value="1"/>
</dbReference>
<evidence type="ECO:0000256" key="3">
    <source>
        <dbReference type="ARBA" id="ARBA00022729"/>
    </source>
</evidence>
<comment type="similarity">
    <text evidence="8">Belongs to the SLP1 family.</text>
</comment>
<feature type="chain" id="PRO_5007664904" description="SUN-like protein 1" evidence="13">
    <location>
        <begin position="24"/>
        <end position="695"/>
    </location>
</feature>
<evidence type="ECO:0000256" key="7">
    <source>
        <dbReference type="ARBA" id="ARBA00023180"/>
    </source>
</evidence>
<dbReference type="FunCoup" id="G8Y7H8">
    <property type="interactions" value="87"/>
</dbReference>
<name>G8Y7H8_PICSO</name>
<accession>G8Y7H8</accession>
<proteinExistence type="inferred from homology"/>
<evidence type="ECO:0000256" key="4">
    <source>
        <dbReference type="ARBA" id="ARBA00022824"/>
    </source>
</evidence>
<evidence type="ECO:0000256" key="2">
    <source>
        <dbReference type="ARBA" id="ARBA00022692"/>
    </source>
</evidence>
<feature type="compositionally biased region" description="Polar residues" evidence="11">
    <location>
        <begin position="169"/>
        <end position="205"/>
    </location>
</feature>
<keyword evidence="3 13" id="KW-0732">Signal</keyword>
<evidence type="ECO:0000256" key="8">
    <source>
        <dbReference type="ARBA" id="ARBA00061226"/>
    </source>
</evidence>
<dbReference type="GO" id="GO:0034975">
    <property type="term" value="P:protein folding in endoplasmic reticulum"/>
    <property type="evidence" value="ECO:0007669"/>
    <property type="project" value="TreeGrafter"/>
</dbReference>
<keyword evidence="17" id="KW-1185">Reference proteome</keyword>
<evidence type="ECO:0000256" key="11">
    <source>
        <dbReference type="SAM" id="MobiDB-lite"/>
    </source>
</evidence>
<dbReference type="GO" id="GO:0005789">
    <property type="term" value="C:endoplasmic reticulum membrane"/>
    <property type="evidence" value="ECO:0007669"/>
    <property type="project" value="UniProtKB-SubCell"/>
</dbReference>
<reference evidence="17" key="2">
    <citation type="journal article" date="2012" name="G3 (Bethesda)">
        <title>Pichia sorbitophila, an interspecies yeast hybrid reveals early steps of genome resolution following polyploidization.</title>
        <authorList>
            <person name="Leh Louis V."/>
            <person name="Despons L."/>
            <person name="Friedrich A."/>
            <person name="Martin T."/>
            <person name="Durrens P."/>
            <person name="Casaregola S."/>
            <person name="Neuveglise C."/>
            <person name="Fairhead C."/>
            <person name="Marck C."/>
            <person name="Cruz J.A."/>
            <person name="Straub M.L."/>
            <person name="Kugler V."/>
            <person name="Sacerdot C."/>
            <person name="Uzunov Z."/>
            <person name="Thierry A."/>
            <person name="Weiss S."/>
            <person name="Bleykasten C."/>
            <person name="De Montigny J."/>
            <person name="Jacques N."/>
            <person name="Jung P."/>
            <person name="Lemaire M."/>
            <person name="Mallet S."/>
            <person name="Morel G."/>
            <person name="Richard G.F."/>
            <person name="Sarkar A."/>
            <person name="Savel G."/>
            <person name="Schacherer J."/>
            <person name="Seret M.L."/>
            <person name="Talla E."/>
            <person name="Samson G."/>
            <person name="Jubin C."/>
            <person name="Poulain J."/>
            <person name="Vacherie B."/>
            <person name="Barbe V."/>
            <person name="Pelletier E."/>
            <person name="Sherman D.J."/>
            <person name="Westhof E."/>
            <person name="Weissenbach J."/>
            <person name="Baret P.V."/>
            <person name="Wincker P."/>
            <person name="Gaillardin C."/>
            <person name="Dujon B."/>
            <person name="Souciet J.L."/>
        </authorList>
    </citation>
    <scope>NUCLEOTIDE SEQUENCE [LARGE SCALE GENOMIC DNA]</scope>
    <source>
        <strain evidence="17">ATCC MYA-4447 / BCRC 22081 / CBS 7064 / NBRC 10061 / NRRL Y-12695</strain>
    </source>
</reference>
<keyword evidence="6 12" id="KW-0472">Membrane</keyword>
<protein>
    <recommendedName>
        <fullName evidence="10">SUN-like protein 1</fullName>
    </recommendedName>
</protein>
<dbReference type="AlphaFoldDB" id="G8Y7H8"/>
<dbReference type="InterPro" id="IPR045120">
    <property type="entry name" value="Suco/Slp1-like"/>
</dbReference>
<keyword evidence="2 12" id="KW-0812">Transmembrane</keyword>
<dbReference type="Pfam" id="PF07738">
    <property type="entry name" value="Sad1_UNC"/>
    <property type="match status" value="1"/>
</dbReference>
<dbReference type="Proteomes" id="UP000005222">
    <property type="component" value="Chromosome K"/>
</dbReference>
<evidence type="ECO:0000256" key="13">
    <source>
        <dbReference type="SAM" id="SignalP"/>
    </source>
</evidence>
<feature type="transmembrane region" description="Helical" evidence="12">
    <location>
        <begin position="621"/>
        <end position="638"/>
    </location>
</feature>
<keyword evidence="7" id="KW-0325">Glycoprotein</keyword>
<evidence type="ECO:0000259" key="14">
    <source>
        <dbReference type="PROSITE" id="PS51469"/>
    </source>
</evidence>
<feature type="signal peptide" evidence="13">
    <location>
        <begin position="1"/>
        <end position="23"/>
    </location>
</feature>
<evidence type="ECO:0000256" key="1">
    <source>
        <dbReference type="ARBA" id="ARBA00004115"/>
    </source>
</evidence>
<evidence type="ECO:0000256" key="10">
    <source>
        <dbReference type="ARBA" id="ARBA00075366"/>
    </source>
</evidence>
<dbReference type="Proteomes" id="UP000005222">
    <property type="component" value="Chromosome L"/>
</dbReference>
<dbReference type="PANTHER" id="PTHR12953:SF0">
    <property type="entry name" value="SUN DOMAIN-CONTAINING OSSIFICATION FACTOR"/>
    <property type="match status" value="1"/>
</dbReference>
<dbReference type="EMBL" id="FO082049">
    <property type="protein sequence ID" value="CCE83527.1"/>
    <property type="molecule type" value="Genomic_DNA"/>
</dbReference>
<feature type="domain" description="SUN" evidence="14">
    <location>
        <begin position="238"/>
        <end position="416"/>
    </location>
</feature>
<organism evidence="16 17">
    <name type="scientific">Pichia sorbitophila (strain ATCC MYA-4447 / BCRC 22081 / CBS 7064 / NBRC 10061 / NRRL Y-12695)</name>
    <name type="common">Hybrid yeast</name>
    <dbReference type="NCBI Taxonomy" id="559304"/>
    <lineage>
        <taxon>Eukaryota</taxon>
        <taxon>Fungi</taxon>
        <taxon>Dikarya</taxon>
        <taxon>Ascomycota</taxon>
        <taxon>Saccharomycotina</taxon>
        <taxon>Pichiomycetes</taxon>
        <taxon>Debaryomycetaceae</taxon>
        <taxon>Millerozyma</taxon>
    </lineage>
</organism>
<dbReference type="EMBL" id="FO082048">
    <property type="protein sequence ID" value="CCE84558.1"/>
    <property type="molecule type" value="Genomic_DNA"/>
</dbReference>
<evidence type="ECO:0000313" key="16">
    <source>
        <dbReference type="EMBL" id="CCE84558.1"/>
    </source>
</evidence>
<reference evidence="16" key="1">
    <citation type="submission" date="2011-10" db="EMBL/GenBank/DDBJ databases">
        <authorList>
            <person name="Genoscope - CEA"/>
        </authorList>
    </citation>
    <scope>NUCLEOTIDE SEQUENCE</scope>
</reference>